<keyword evidence="3" id="KW-1185">Reference proteome</keyword>
<feature type="compositionally biased region" description="Low complexity" evidence="1">
    <location>
        <begin position="1"/>
        <end position="10"/>
    </location>
</feature>
<sequence length="330" mass="34858">MGGAPGVIRGPPVPVLRRPRNPVSPRRPTPMRIRPTGRLQPGGGQTGLFHSSSLYATGGCYSQPCSAWGAATGASSVFSPALWLQSRLEPGGASPVPKSPPFSTAQWQGGDPGYSTVQRRSKESSRPFLPGPSAFVHLARPGHSRANEVCAGSSPLLTSFLGLRLVSPYHTPGEVVNLGAAFRFSSRTRHRPVPEHQRAGPGHGDQGSSDQLLLFTSRLLSVGGPRPAASTASARLSFATTYWCIQAGARSMAQNTPGGPGLDCHVGRKVGSKFKGHTDTSARQFASHRGRNCTGYLQGHPHSKGQNQGRQLSLADDRGVQSTLRVQLPS</sequence>
<organism evidence="2 3">
    <name type="scientific">Pleurodeles waltl</name>
    <name type="common">Iberian ribbed newt</name>
    <dbReference type="NCBI Taxonomy" id="8319"/>
    <lineage>
        <taxon>Eukaryota</taxon>
        <taxon>Metazoa</taxon>
        <taxon>Chordata</taxon>
        <taxon>Craniata</taxon>
        <taxon>Vertebrata</taxon>
        <taxon>Euteleostomi</taxon>
        <taxon>Amphibia</taxon>
        <taxon>Batrachia</taxon>
        <taxon>Caudata</taxon>
        <taxon>Salamandroidea</taxon>
        <taxon>Salamandridae</taxon>
        <taxon>Pleurodelinae</taxon>
        <taxon>Pleurodeles</taxon>
    </lineage>
</organism>
<feature type="region of interest" description="Disordered" evidence="1">
    <location>
        <begin position="1"/>
        <end position="46"/>
    </location>
</feature>
<feature type="region of interest" description="Disordered" evidence="1">
    <location>
        <begin position="89"/>
        <end position="132"/>
    </location>
</feature>
<feature type="compositionally biased region" description="Polar residues" evidence="1">
    <location>
        <begin position="320"/>
        <end position="330"/>
    </location>
</feature>
<evidence type="ECO:0000313" key="2">
    <source>
        <dbReference type="EMBL" id="KAJ1099791.1"/>
    </source>
</evidence>
<feature type="region of interest" description="Disordered" evidence="1">
    <location>
        <begin position="296"/>
        <end position="330"/>
    </location>
</feature>
<name>A0AAV7M8R6_PLEWA</name>
<dbReference type="Proteomes" id="UP001066276">
    <property type="component" value="Chromosome 10"/>
</dbReference>
<accession>A0AAV7M8R6</accession>
<reference evidence="2" key="1">
    <citation type="journal article" date="2022" name="bioRxiv">
        <title>Sequencing and chromosome-scale assembly of the giantPleurodeles waltlgenome.</title>
        <authorList>
            <person name="Brown T."/>
            <person name="Elewa A."/>
            <person name="Iarovenko S."/>
            <person name="Subramanian E."/>
            <person name="Araus A.J."/>
            <person name="Petzold A."/>
            <person name="Susuki M."/>
            <person name="Suzuki K.-i.T."/>
            <person name="Hayashi T."/>
            <person name="Toyoda A."/>
            <person name="Oliveira C."/>
            <person name="Osipova E."/>
            <person name="Leigh N.D."/>
            <person name="Simon A."/>
            <person name="Yun M.H."/>
        </authorList>
    </citation>
    <scope>NUCLEOTIDE SEQUENCE</scope>
    <source>
        <strain evidence="2">20211129_DDA</strain>
        <tissue evidence="2">Liver</tissue>
    </source>
</reference>
<gene>
    <name evidence="2" type="ORF">NDU88_004886</name>
</gene>
<dbReference type="AlphaFoldDB" id="A0AAV7M8R6"/>
<evidence type="ECO:0000256" key="1">
    <source>
        <dbReference type="SAM" id="MobiDB-lite"/>
    </source>
</evidence>
<proteinExistence type="predicted"/>
<feature type="compositionally biased region" description="Low complexity" evidence="1">
    <location>
        <begin position="21"/>
        <end position="38"/>
    </location>
</feature>
<dbReference type="EMBL" id="JANPWB010000014">
    <property type="protein sequence ID" value="KAJ1099791.1"/>
    <property type="molecule type" value="Genomic_DNA"/>
</dbReference>
<feature type="region of interest" description="Disordered" evidence="1">
    <location>
        <begin position="189"/>
        <end position="208"/>
    </location>
</feature>
<evidence type="ECO:0000313" key="3">
    <source>
        <dbReference type="Proteomes" id="UP001066276"/>
    </source>
</evidence>
<comment type="caution">
    <text evidence="2">The sequence shown here is derived from an EMBL/GenBank/DDBJ whole genome shotgun (WGS) entry which is preliminary data.</text>
</comment>
<protein>
    <submittedName>
        <fullName evidence="2">Uncharacterized protein</fullName>
    </submittedName>
</protein>